<reference evidence="2 3" key="1">
    <citation type="journal article" date="2023" name="G3 (Bethesda)">
        <title>A chromosome-level genome assembly of Zasmidium syzygii isolated from banana leaves.</title>
        <authorList>
            <person name="van Westerhoven A.C."/>
            <person name="Mehrabi R."/>
            <person name="Talebi R."/>
            <person name="Steentjes M.B.F."/>
            <person name="Corcolon B."/>
            <person name="Chong P.A."/>
            <person name="Kema G.H.J."/>
            <person name="Seidl M.F."/>
        </authorList>
    </citation>
    <scope>NUCLEOTIDE SEQUENCE [LARGE SCALE GENOMIC DNA]</scope>
    <source>
        <strain evidence="2 3">P124</strain>
    </source>
</reference>
<evidence type="ECO:0000313" key="3">
    <source>
        <dbReference type="Proteomes" id="UP001305779"/>
    </source>
</evidence>
<feature type="compositionally biased region" description="Low complexity" evidence="1">
    <location>
        <begin position="9"/>
        <end position="21"/>
    </location>
</feature>
<protein>
    <submittedName>
        <fullName evidence="2">Uncharacterized protein</fullName>
    </submittedName>
</protein>
<keyword evidence="3" id="KW-1185">Reference proteome</keyword>
<gene>
    <name evidence="2" type="ORF">PRZ48_006555</name>
</gene>
<organism evidence="2 3">
    <name type="scientific">Zasmidium cellare</name>
    <name type="common">Wine cellar mold</name>
    <name type="synonym">Racodium cellare</name>
    <dbReference type="NCBI Taxonomy" id="395010"/>
    <lineage>
        <taxon>Eukaryota</taxon>
        <taxon>Fungi</taxon>
        <taxon>Dikarya</taxon>
        <taxon>Ascomycota</taxon>
        <taxon>Pezizomycotina</taxon>
        <taxon>Dothideomycetes</taxon>
        <taxon>Dothideomycetidae</taxon>
        <taxon>Mycosphaerellales</taxon>
        <taxon>Mycosphaerellaceae</taxon>
        <taxon>Zasmidium</taxon>
    </lineage>
</organism>
<accession>A0ABR0EPW0</accession>
<feature type="region of interest" description="Disordered" evidence="1">
    <location>
        <begin position="1"/>
        <end position="44"/>
    </location>
</feature>
<dbReference type="EMBL" id="JAXOVC010000004">
    <property type="protein sequence ID" value="KAK4503128.1"/>
    <property type="molecule type" value="Genomic_DNA"/>
</dbReference>
<proteinExistence type="predicted"/>
<name>A0ABR0EPW0_ZASCE</name>
<dbReference type="Proteomes" id="UP001305779">
    <property type="component" value="Unassembled WGS sequence"/>
</dbReference>
<sequence length="180" mass="20046">MPDEDDKTTSLSLLLPESPTLVKSEAGEPSPTSESQDSSTNLDDRNVAAELIRISRSFEDAMRNGPPAFLATLSDRYVSPDFTARLDTANIPSWQVYCAVISRWIAANPGYQNTITAATADISDDGRDATVYFLMEAVGWPVELKRMVVSVLKWKKRRRRWLCYENITMRGCDTFDIGGG</sequence>
<comment type="caution">
    <text evidence="2">The sequence shown here is derived from an EMBL/GenBank/DDBJ whole genome shotgun (WGS) entry which is preliminary data.</text>
</comment>
<evidence type="ECO:0000256" key="1">
    <source>
        <dbReference type="SAM" id="MobiDB-lite"/>
    </source>
</evidence>
<evidence type="ECO:0000313" key="2">
    <source>
        <dbReference type="EMBL" id="KAK4503128.1"/>
    </source>
</evidence>
<feature type="compositionally biased region" description="Polar residues" evidence="1">
    <location>
        <begin position="30"/>
        <end position="41"/>
    </location>
</feature>